<dbReference type="SUPFAM" id="SSF103088">
    <property type="entry name" value="OmpA-like"/>
    <property type="match status" value="1"/>
</dbReference>
<dbReference type="PROSITE" id="PS51257">
    <property type="entry name" value="PROKAR_LIPOPROTEIN"/>
    <property type="match status" value="1"/>
</dbReference>
<dbReference type="InterPro" id="IPR006665">
    <property type="entry name" value="OmpA-like"/>
</dbReference>
<evidence type="ECO:0000256" key="5">
    <source>
        <dbReference type="SAM" id="MobiDB-lite"/>
    </source>
</evidence>
<feature type="region of interest" description="Disordered" evidence="5">
    <location>
        <begin position="426"/>
        <end position="446"/>
    </location>
</feature>
<accession>D4YN37</accession>
<evidence type="ECO:0000256" key="2">
    <source>
        <dbReference type="ARBA" id="ARBA00023136"/>
    </source>
</evidence>
<dbReference type="InterPro" id="IPR036737">
    <property type="entry name" value="OmpA-like_sf"/>
</dbReference>
<feature type="domain" description="OmpA-like" evidence="6">
    <location>
        <begin position="283"/>
        <end position="408"/>
    </location>
</feature>
<dbReference type="CDD" id="cd07185">
    <property type="entry name" value="OmpA_C-like"/>
    <property type="match status" value="1"/>
</dbReference>
<dbReference type="OrthoDB" id="5186344at2"/>
<comment type="subcellular location">
    <subcellularLocation>
        <location evidence="1">Cell outer membrane</location>
    </subcellularLocation>
</comment>
<dbReference type="EMBL" id="ADNU01000039">
    <property type="protein sequence ID" value="EFG47355.1"/>
    <property type="molecule type" value="Genomic_DNA"/>
</dbReference>
<feature type="region of interest" description="Disordered" evidence="5">
    <location>
        <begin position="580"/>
        <end position="602"/>
    </location>
</feature>
<dbReference type="PANTHER" id="PTHR30329:SF21">
    <property type="entry name" value="LIPOPROTEIN YIAD-RELATED"/>
    <property type="match status" value="1"/>
</dbReference>
<organism evidence="7 8">
    <name type="scientific">Brevibacterium mcbrellneri ATCC 49030</name>
    <dbReference type="NCBI Taxonomy" id="585530"/>
    <lineage>
        <taxon>Bacteria</taxon>
        <taxon>Bacillati</taxon>
        <taxon>Actinomycetota</taxon>
        <taxon>Actinomycetes</taxon>
        <taxon>Micrococcales</taxon>
        <taxon>Brevibacteriaceae</taxon>
        <taxon>Brevibacterium</taxon>
    </lineage>
</organism>
<evidence type="ECO:0000256" key="4">
    <source>
        <dbReference type="PROSITE-ProRule" id="PRU00473"/>
    </source>
</evidence>
<evidence type="ECO:0000313" key="7">
    <source>
        <dbReference type="EMBL" id="EFG47355.1"/>
    </source>
</evidence>
<dbReference type="PRINTS" id="PR01021">
    <property type="entry name" value="OMPADOMAIN"/>
</dbReference>
<dbReference type="GO" id="GO:0009279">
    <property type="term" value="C:cell outer membrane"/>
    <property type="evidence" value="ECO:0007669"/>
    <property type="project" value="UniProtKB-SubCell"/>
</dbReference>
<keyword evidence="8" id="KW-1185">Reference proteome</keyword>
<protein>
    <submittedName>
        <fullName evidence="7">OmpA family protein</fullName>
    </submittedName>
</protein>
<name>D4YN37_9MICO</name>
<dbReference type="eggNOG" id="COG2885">
    <property type="taxonomic scope" value="Bacteria"/>
</dbReference>
<dbReference type="PROSITE" id="PS51123">
    <property type="entry name" value="OMPA_2"/>
    <property type="match status" value="1"/>
</dbReference>
<dbReference type="PANTHER" id="PTHR30329">
    <property type="entry name" value="STATOR ELEMENT OF FLAGELLAR MOTOR COMPLEX"/>
    <property type="match status" value="1"/>
</dbReference>
<proteinExistence type="predicted"/>
<evidence type="ECO:0000256" key="3">
    <source>
        <dbReference type="ARBA" id="ARBA00023237"/>
    </source>
</evidence>
<dbReference type="AlphaFoldDB" id="D4YN37"/>
<dbReference type="RefSeq" id="WP_005884187.1">
    <property type="nucleotide sequence ID" value="NZ_ADNU01000039.1"/>
</dbReference>
<reference evidence="7 8" key="1">
    <citation type="submission" date="2010-04" db="EMBL/GenBank/DDBJ databases">
        <authorList>
            <person name="Qin X."/>
            <person name="Bachman B."/>
            <person name="Battles P."/>
            <person name="Bell A."/>
            <person name="Bess C."/>
            <person name="Bickham C."/>
            <person name="Chaboub L."/>
            <person name="Chen D."/>
            <person name="Coyle M."/>
            <person name="Deiros D.R."/>
            <person name="Dinh H."/>
            <person name="Forbes L."/>
            <person name="Fowler G."/>
            <person name="Francisco L."/>
            <person name="Fu Q."/>
            <person name="Gubbala S."/>
            <person name="Hale W."/>
            <person name="Han Y."/>
            <person name="Hemphill L."/>
            <person name="Highlander S.K."/>
            <person name="Hirani K."/>
            <person name="Hogues M."/>
            <person name="Jackson L."/>
            <person name="Jakkamsetti A."/>
            <person name="Javaid M."/>
            <person name="Jiang H."/>
            <person name="Korchina V."/>
            <person name="Kovar C."/>
            <person name="Lara F."/>
            <person name="Lee S."/>
            <person name="Mata R."/>
            <person name="Mathew T."/>
            <person name="Moen C."/>
            <person name="Morales K."/>
            <person name="Munidasa M."/>
            <person name="Nazareth L."/>
            <person name="Ngo R."/>
            <person name="Nguyen L."/>
            <person name="Okwuonu G."/>
            <person name="Ongeri F."/>
            <person name="Patil S."/>
            <person name="Petrosino J."/>
            <person name="Pham C."/>
            <person name="Pham P."/>
            <person name="Pu L.-L."/>
            <person name="Puazo M."/>
            <person name="Raj R."/>
            <person name="Reid J."/>
            <person name="Rouhana J."/>
            <person name="Saada N."/>
            <person name="Shang Y."/>
            <person name="Simmons D."/>
            <person name="Thornton R."/>
            <person name="Warren J."/>
            <person name="Weissenberger G."/>
            <person name="Zhang J."/>
            <person name="Zhang L."/>
            <person name="Zhou C."/>
            <person name="Zhu D."/>
            <person name="Muzny D."/>
            <person name="Worley K."/>
            <person name="Gibbs R."/>
        </authorList>
    </citation>
    <scope>NUCLEOTIDE SEQUENCE [LARGE SCALE GENOMIC DNA]</scope>
    <source>
        <strain evidence="7 8">ATCC 49030</strain>
    </source>
</reference>
<gene>
    <name evidence="7" type="primary">oprL</name>
    <name evidence="7" type="ORF">HMPREF0183_1346</name>
</gene>
<feature type="region of interest" description="Disordered" evidence="5">
    <location>
        <begin position="325"/>
        <end position="349"/>
    </location>
</feature>
<dbReference type="Gene3D" id="3.30.1330.60">
    <property type="entry name" value="OmpA-like domain"/>
    <property type="match status" value="1"/>
</dbReference>
<evidence type="ECO:0000313" key="8">
    <source>
        <dbReference type="Proteomes" id="UP000005714"/>
    </source>
</evidence>
<sequence>MKFVAFPSLSQARMGGMTVLAVVALVLSGCIPGIGRNGDGGGGGVQPPAPEMIESDGFWRPNTLGEPLAKKVVERPTDDGPAKARLEVVSLDSDGKSARMVAAWLPPVEGQYLAPDELLSQKGRSQLVPWTRLADFEAHEFIEPYQGTSKLADGSFKNPPRAKDLPATDKVTRNTDCVCSYGPEEIDDTSTAPKSLRLFYADFPAPEADEVSLFFGDNAAVLEGVTVSSGKKFDVPELVDFNFIKIGQDALPDVYGSGAVGQRRIPMDVNTESVTDASVSNRGDTSALNVSADVLFEFDSDKLNKDAQKTIDSVAEELKKSAKGQKVVVEGHTDDEGDEGYNQGLSERRAESVKKAVEPKLSGAGIQLETKGFGETKPIVPNRDGKGNPIKKNQAKNRRVSFSYTPQGQIDANVDAGKKIKDLPEMKSATSNGGITAGILPTPKGRSTPELNFDVKALEEQGDFLKLTVAISTASGQDDASAFSQRDSKVETMPFGQNFTAEYPATPSLSNLALWDKTTNMMATTVTAGPGNCLCSQTMSPVDYAVARGEPIEMFAFFPKVSMESDELIIRVADTAQIKVNRTQSASAPNSSTPRPSPTAQG</sequence>
<dbReference type="InterPro" id="IPR050330">
    <property type="entry name" value="Bact_OuterMem_StrucFunc"/>
</dbReference>
<dbReference type="InterPro" id="IPR006664">
    <property type="entry name" value="OMP_bac"/>
</dbReference>
<dbReference type="Pfam" id="PF00691">
    <property type="entry name" value="OmpA"/>
    <property type="match status" value="1"/>
</dbReference>
<dbReference type="STRING" id="585530.HMPREF0183_1346"/>
<evidence type="ECO:0000256" key="1">
    <source>
        <dbReference type="ARBA" id="ARBA00004442"/>
    </source>
</evidence>
<dbReference type="Proteomes" id="UP000005714">
    <property type="component" value="Unassembled WGS sequence"/>
</dbReference>
<keyword evidence="3" id="KW-0998">Cell outer membrane</keyword>
<comment type="caution">
    <text evidence="7">The sequence shown here is derived from an EMBL/GenBank/DDBJ whole genome shotgun (WGS) entry which is preliminary data.</text>
</comment>
<keyword evidence="2 4" id="KW-0472">Membrane</keyword>
<evidence type="ECO:0000259" key="6">
    <source>
        <dbReference type="PROSITE" id="PS51123"/>
    </source>
</evidence>